<dbReference type="SUPFAM" id="SSF55729">
    <property type="entry name" value="Acyl-CoA N-acyltransferases (Nat)"/>
    <property type="match status" value="1"/>
</dbReference>
<dbReference type="PANTHER" id="PTHR43441:SF2">
    <property type="entry name" value="FAMILY ACETYLTRANSFERASE, PUTATIVE (AFU_ORTHOLOGUE AFUA_7G00850)-RELATED"/>
    <property type="match status" value="1"/>
</dbReference>
<dbReference type="Pfam" id="PF13302">
    <property type="entry name" value="Acetyltransf_3"/>
    <property type="match status" value="1"/>
</dbReference>
<dbReference type="PROSITE" id="PS51186">
    <property type="entry name" value="GNAT"/>
    <property type="match status" value="1"/>
</dbReference>
<dbReference type="GO" id="GO:0016746">
    <property type="term" value="F:acyltransferase activity"/>
    <property type="evidence" value="ECO:0007669"/>
    <property type="project" value="UniProtKB-KW"/>
</dbReference>
<proteinExistence type="predicted"/>
<protein>
    <submittedName>
        <fullName evidence="2">GNAT family N-acetyltransferase</fullName>
        <ecNumber evidence="2">2.3.-.-</ecNumber>
    </submittedName>
</protein>
<evidence type="ECO:0000259" key="1">
    <source>
        <dbReference type="PROSITE" id="PS51186"/>
    </source>
</evidence>
<dbReference type="Gene3D" id="3.40.630.30">
    <property type="match status" value="1"/>
</dbReference>
<dbReference type="PANTHER" id="PTHR43441">
    <property type="entry name" value="RIBOSOMAL-PROTEIN-SERINE ACETYLTRANSFERASE"/>
    <property type="match status" value="1"/>
</dbReference>
<reference evidence="3" key="1">
    <citation type="journal article" date="2019" name="Int. J. Syst. Evol. Microbiol.">
        <title>The Global Catalogue of Microorganisms (GCM) 10K type strain sequencing project: providing services to taxonomists for standard genome sequencing and annotation.</title>
        <authorList>
            <consortium name="The Broad Institute Genomics Platform"/>
            <consortium name="The Broad Institute Genome Sequencing Center for Infectious Disease"/>
            <person name="Wu L."/>
            <person name="Ma J."/>
        </authorList>
    </citation>
    <scope>NUCLEOTIDE SEQUENCE [LARGE SCALE GENOMIC DNA]</scope>
    <source>
        <strain evidence="3">CGMCC 4.7242</strain>
    </source>
</reference>
<sequence>MTDATVNGELAGWMPPPRPGAMMIEGRLVTLEPLEAETHAGDLFQAFSAADDSLWEFMHHGPFHSAATFHRWVKEATAREDMVYFALRDHASGHPGGVAALMRIDASNGVIEIGSITLAPAMQQTPAATEALSLLIGWAFAAGYRRVEWKCDARNLPSRRAAQRLGFAYEGTFRAHMVVKGRNRDTAWFAITDAEWPALREAHEIWLRPANFDVEDRQVERLSDLTRLARAGTDPAL</sequence>
<dbReference type="Proteomes" id="UP001597353">
    <property type="component" value="Unassembled WGS sequence"/>
</dbReference>
<dbReference type="RefSeq" id="WP_390261738.1">
    <property type="nucleotide sequence ID" value="NZ_JBHUGH010000009.1"/>
</dbReference>
<dbReference type="InterPro" id="IPR016181">
    <property type="entry name" value="Acyl_CoA_acyltransferase"/>
</dbReference>
<dbReference type="EMBL" id="JBHUGH010000009">
    <property type="protein sequence ID" value="MFD1912861.1"/>
    <property type="molecule type" value="Genomic_DNA"/>
</dbReference>
<name>A0ABW4S5S4_9RHOB</name>
<organism evidence="2 3">
    <name type="scientific">Halodurantibacterium flavum</name>
    <dbReference type="NCBI Taxonomy" id="1382802"/>
    <lineage>
        <taxon>Bacteria</taxon>
        <taxon>Pseudomonadati</taxon>
        <taxon>Pseudomonadota</taxon>
        <taxon>Alphaproteobacteria</taxon>
        <taxon>Rhodobacterales</taxon>
        <taxon>Paracoccaceae</taxon>
        <taxon>Halodurantibacterium</taxon>
    </lineage>
</organism>
<keyword evidence="2" id="KW-0012">Acyltransferase</keyword>
<keyword evidence="3" id="KW-1185">Reference proteome</keyword>
<comment type="caution">
    <text evidence="2">The sequence shown here is derived from an EMBL/GenBank/DDBJ whole genome shotgun (WGS) entry which is preliminary data.</text>
</comment>
<accession>A0ABW4S5S4</accession>
<evidence type="ECO:0000313" key="3">
    <source>
        <dbReference type="Proteomes" id="UP001597353"/>
    </source>
</evidence>
<feature type="domain" description="N-acetyltransferase" evidence="1">
    <location>
        <begin position="29"/>
        <end position="185"/>
    </location>
</feature>
<dbReference type="InterPro" id="IPR000182">
    <property type="entry name" value="GNAT_dom"/>
</dbReference>
<keyword evidence="2" id="KW-0808">Transferase</keyword>
<gene>
    <name evidence="2" type="ORF">ACFSGJ_11635</name>
</gene>
<dbReference type="EC" id="2.3.-.-" evidence="2"/>
<evidence type="ECO:0000313" key="2">
    <source>
        <dbReference type="EMBL" id="MFD1912861.1"/>
    </source>
</evidence>
<dbReference type="InterPro" id="IPR051908">
    <property type="entry name" value="Ribosomal_N-acetyltransferase"/>
</dbReference>